<protein>
    <submittedName>
        <fullName evidence="1">Uncharacterized protein</fullName>
    </submittedName>
</protein>
<dbReference type="AlphaFoldDB" id="A0A427XHT0"/>
<organism evidence="1 2">
    <name type="scientific">Apiotrichum porosum</name>
    <dbReference type="NCBI Taxonomy" id="105984"/>
    <lineage>
        <taxon>Eukaryota</taxon>
        <taxon>Fungi</taxon>
        <taxon>Dikarya</taxon>
        <taxon>Basidiomycota</taxon>
        <taxon>Agaricomycotina</taxon>
        <taxon>Tremellomycetes</taxon>
        <taxon>Trichosporonales</taxon>
        <taxon>Trichosporonaceae</taxon>
        <taxon>Apiotrichum</taxon>
    </lineage>
</organism>
<evidence type="ECO:0000313" key="1">
    <source>
        <dbReference type="EMBL" id="RSH78435.1"/>
    </source>
</evidence>
<dbReference type="Proteomes" id="UP000279236">
    <property type="component" value="Unassembled WGS sequence"/>
</dbReference>
<gene>
    <name evidence="1" type="ORF">EHS24_002160</name>
</gene>
<comment type="caution">
    <text evidence="1">The sequence shown here is derived from an EMBL/GenBank/DDBJ whole genome shotgun (WGS) entry which is preliminary data.</text>
</comment>
<dbReference type="GeneID" id="39586703"/>
<name>A0A427XHT0_9TREE</name>
<sequence>MTSIDHRYHPHVLDIIFAMAPRTSLLALRTASRTFRDRVDRALCKHLSISVAPGVDLLDNTEGPFVSRTLSPMLQDLVILDGDGRRLPAFSSSVVGPTGPDPKERQRDILAATTVINVVGRMTVEHMDFLNPSFNLHTFRMTAHSEWVHVQDRLNLSVERIVFFGDVDIRFGVVVNTNNNLRKVVVHVGSEEEIPIRKLRDITWMCRPRPTPPSRLVLISDQNGTQPFWVPFFDVNLGHRFSQITFVDFHCDLSHDHSSDPAACAVRIPAYLQELIETETEDAPRSRDLSAKFNFMSREQYFATLSAEDVQLETVDLTV</sequence>
<proteinExistence type="predicted"/>
<dbReference type="RefSeq" id="XP_028473582.1">
    <property type="nucleotide sequence ID" value="XM_028617904.1"/>
</dbReference>
<accession>A0A427XHT0</accession>
<keyword evidence="2" id="KW-1185">Reference proteome</keyword>
<dbReference type="EMBL" id="RSCE01000012">
    <property type="protein sequence ID" value="RSH78435.1"/>
    <property type="molecule type" value="Genomic_DNA"/>
</dbReference>
<reference evidence="1 2" key="1">
    <citation type="submission" date="2018-11" db="EMBL/GenBank/DDBJ databases">
        <title>Genome sequence of Apiotrichum porosum DSM 27194.</title>
        <authorList>
            <person name="Aliyu H."/>
            <person name="Gorte O."/>
            <person name="Ochsenreither K."/>
        </authorList>
    </citation>
    <scope>NUCLEOTIDE SEQUENCE [LARGE SCALE GENOMIC DNA]</scope>
    <source>
        <strain evidence="1 2">DSM 27194</strain>
    </source>
</reference>
<evidence type="ECO:0000313" key="2">
    <source>
        <dbReference type="Proteomes" id="UP000279236"/>
    </source>
</evidence>